<dbReference type="KEGG" id="lit:FPZ52_15665"/>
<dbReference type="EC" id="2.3.1.184" evidence="6"/>
<evidence type="ECO:0000256" key="1">
    <source>
        <dbReference type="ARBA" id="ARBA00022654"/>
    </source>
</evidence>
<dbReference type="PANTHER" id="PTHR39322:SF1">
    <property type="entry name" value="ISOVALERYL-HOMOSERINE LACTONE SYNTHASE"/>
    <property type="match status" value="1"/>
</dbReference>
<dbReference type="GO" id="GO:0009372">
    <property type="term" value="P:quorum sensing"/>
    <property type="evidence" value="ECO:0007669"/>
    <property type="project" value="UniProtKB-UniRule"/>
</dbReference>
<dbReference type="PRINTS" id="PR01549">
    <property type="entry name" value="AUTOINDCRSYN"/>
</dbReference>
<evidence type="ECO:0000256" key="5">
    <source>
        <dbReference type="PROSITE-ProRule" id="PRU00533"/>
    </source>
</evidence>
<dbReference type="InterPro" id="IPR016181">
    <property type="entry name" value="Acyl_CoA_acyltransferase"/>
</dbReference>
<evidence type="ECO:0000256" key="3">
    <source>
        <dbReference type="ARBA" id="ARBA00022691"/>
    </source>
</evidence>
<name>A0A5B8J025_9RHOB</name>
<dbReference type="GO" id="GO:0007165">
    <property type="term" value="P:signal transduction"/>
    <property type="evidence" value="ECO:0007669"/>
    <property type="project" value="TreeGrafter"/>
</dbReference>
<evidence type="ECO:0000256" key="2">
    <source>
        <dbReference type="ARBA" id="ARBA00022679"/>
    </source>
</evidence>
<dbReference type="InterPro" id="IPR001690">
    <property type="entry name" value="Autoind_synthase"/>
</dbReference>
<comment type="similarity">
    <text evidence="5 6">Belongs to the autoinducer synthase family.</text>
</comment>
<sequence>MYAWKMTNKLTGITFDLSDMHLYGAAFYEFLQLRKRFFVDTLAWDIPHNDTVEMDQYDNPTAAYSAVIMDGRLVGGARVMRFSDKWGSHGCMLKDAADGRIDGIPPDLLPRTHGFANASECTRLVLSDQLTSADERQECLALVVQGLVDLAIRQGSDDLVTLTVPGFRRSLRKLGYEVEQVGDKYCNKHDGRSYAILSMPAVHAGTMVQRYRSANI</sequence>
<dbReference type="Proteomes" id="UP000318483">
    <property type="component" value="Plasmid unnamed3"/>
</dbReference>
<protein>
    <recommendedName>
        <fullName evidence="6">Acyl-homoserine-lactone synthase</fullName>
        <ecNumber evidence="6">2.3.1.184</ecNumber>
    </recommendedName>
    <alternativeName>
        <fullName evidence="6">Autoinducer synthesis protein</fullName>
    </alternativeName>
</protein>
<keyword evidence="7" id="KW-0614">Plasmid</keyword>
<reference evidence="7 8" key="1">
    <citation type="submission" date="2019-07" db="EMBL/GenBank/DDBJ databases">
        <title>Litoreibacter alkalisoli sp. nov., isolated from saline-alkaline soil.</title>
        <authorList>
            <person name="Wang S."/>
            <person name="Xu L."/>
            <person name="Xing Y.-T."/>
            <person name="Sun J.-Q."/>
        </authorList>
    </citation>
    <scope>NUCLEOTIDE SEQUENCE [LARGE SCALE GENOMIC DNA]</scope>
    <source>
        <strain evidence="7 8">LN3S51</strain>
        <plasmid evidence="7 8">unnamed3</plasmid>
    </source>
</reference>
<organism evidence="7 8">
    <name type="scientific">Qingshengfaniella alkalisoli</name>
    <dbReference type="NCBI Taxonomy" id="2599296"/>
    <lineage>
        <taxon>Bacteria</taxon>
        <taxon>Pseudomonadati</taxon>
        <taxon>Pseudomonadota</taxon>
        <taxon>Alphaproteobacteria</taxon>
        <taxon>Rhodobacterales</taxon>
        <taxon>Paracoccaceae</taxon>
        <taxon>Qingshengfaniella</taxon>
    </lineage>
</organism>
<keyword evidence="1 5" id="KW-0673">Quorum sensing</keyword>
<dbReference type="Pfam" id="PF00765">
    <property type="entry name" value="Autoind_synth"/>
    <property type="match status" value="1"/>
</dbReference>
<gene>
    <name evidence="7" type="ORF">FPZ52_15665</name>
</gene>
<geneLocation type="plasmid" evidence="7 8">
    <name>unnamed3</name>
</geneLocation>
<accession>A0A5B8J025</accession>
<comment type="catalytic activity">
    <reaction evidence="6">
        <text>a fatty acyl-[ACP] + S-adenosyl-L-methionine = an N-acyl-L-homoserine lactone + S-methyl-5'-thioadenosine + holo-[ACP] + H(+)</text>
        <dbReference type="Rhea" id="RHEA:10096"/>
        <dbReference type="Rhea" id="RHEA-COMP:9685"/>
        <dbReference type="Rhea" id="RHEA-COMP:14125"/>
        <dbReference type="ChEBI" id="CHEBI:15378"/>
        <dbReference type="ChEBI" id="CHEBI:17509"/>
        <dbReference type="ChEBI" id="CHEBI:55474"/>
        <dbReference type="ChEBI" id="CHEBI:59789"/>
        <dbReference type="ChEBI" id="CHEBI:64479"/>
        <dbReference type="ChEBI" id="CHEBI:138651"/>
        <dbReference type="EC" id="2.3.1.184"/>
    </reaction>
</comment>
<proteinExistence type="inferred from homology"/>
<dbReference type="EMBL" id="CP042264">
    <property type="protein sequence ID" value="QDY71143.1"/>
    <property type="molecule type" value="Genomic_DNA"/>
</dbReference>
<dbReference type="SUPFAM" id="SSF55729">
    <property type="entry name" value="Acyl-CoA N-acyltransferases (Nat)"/>
    <property type="match status" value="1"/>
</dbReference>
<evidence type="ECO:0000256" key="6">
    <source>
        <dbReference type="RuleBase" id="RU361135"/>
    </source>
</evidence>
<dbReference type="GO" id="GO:0061579">
    <property type="term" value="F:N-acyl homoserine lactone synthase activity"/>
    <property type="evidence" value="ECO:0007669"/>
    <property type="project" value="UniProtKB-UniRule"/>
</dbReference>
<evidence type="ECO:0000313" key="8">
    <source>
        <dbReference type="Proteomes" id="UP000318483"/>
    </source>
</evidence>
<dbReference type="PROSITE" id="PS51187">
    <property type="entry name" value="AUTOINDUCER_SYNTH_2"/>
    <property type="match status" value="1"/>
</dbReference>
<evidence type="ECO:0000313" key="7">
    <source>
        <dbReference type="EMBL" id="QDY71143.1"/>
    </source>
</evidence>
<dbReference type="PANTHER" id="PTHR39322">
    <property type="entry name" value="ACYL-HOMOSERINE-LACTONE SYNTHASE"/>
    <property type="match status" value="1"/>
</dbReference>
<dbReference type="Gene3D" id="3.40.630.30">
    <property type="match status" value="1"/>
</dbReference>
<dbReference type="OrthoDB" id="6169313at2"/>
<keyword evidence="4 5" id="KW-0071">Autoinducer synthesis</keyword>
<dbReference type="AlphaFoldDB" id="A0A5B8J025"/>
<keyword evidence="2 6" id="KW-0808">Transferase</keyword>
<keyword evidence="3 6" id="KW-0949">S-adenosyl-L-methionine</keyword>
<keyword evidence="8" id="KW-1185">Reference proteome</keyword>
<evidence type="ECO:0000256" key="4">
    <source>
        <dbReference type="ARBA" id="ARBA00022929"/>
    </source>
</evidence>